<reference evidence="2 3" key="1">
    <citation type="submission" date="2019-10" db="EMBL/GenBank/DDBJ databases">
        <title>Streptomyces smaragdinus sp. nov. and Streptomyces fabii sp. nov., isolated from the gut of fungus growing-termite Macrotermes natalensis.</title>
        <authorList>
            <person name="Schwitalla J."/>
            <person name="Benndorf R."/>
            <person name="Martin K."/>
            <person name="De Beer W."/>
            <person name="Kaster A.-K."/>
            <person name="Vollmers J."/>
            <person name="Poulsen M."/>
            <person name="Beemelmanns C."/>
        </authorList>
    </citation>
    <scope>NUCLEOTIDE SEQUENCE [LARGE SCALE GENOMIC DNA]</scope>
    <source>
        <strain evidence="2 3">RB5</strain>
    </source>
</reference>
<accession>A0A7K0CQJ4</accession>
<dbReference type="EMBL" id="WEGJ01000036">
    <property type="protein sequence ID" value="MQY15593.1"/>
    <property type="molecule type" value="Genomic_DNA"/>
</dbReference>
<evidence type="ECO:0000256" key="1">
    <source>
        <dbReference type="SAM" id="Phobius"/>
    </source>
</evidence>
<dbReference type="InterPro" id="IPR046492">
    <property type="entry name" value="DUF6585"/>
</dbReference>
<keyword evidence="1" id="KW-0472">Membrane</keyword>
<organism evidence="2 3">
    <name type="scientific">Streptomyces smaragdinus</name>
    <dbReference type="NCBI Taxonomy" id="2585196"/>
    <lineage>
        <taxon>Bacteria</taxon>
        <taxon>Bacillati</taxon>
        <taxon>Actinomycetota</taxon>
        <taxon>Actinomycetes</taxon>
        <taxon>Kitasatosporales</taxon>
        <taxon>Streptomycetaceae</taxon>
        <taxon>Streptomyces</taxon>
    </lineage>
</organism>
<keyword evidence="3" id="KW-1185">Reference proteome</keyword>
<keyword evidence="1" id="KW-0812">Transmembrane</keyword>
<dbReference type="Proteomes" id="UP000466345">
    <property type="component" value="Unassembled WGS sequence"/>
</dbReference>
<sequence>MSGNMPAEVAAVAQRHGLGEREAWYGAGSVGADWARVIGGVGFLVFAAVIAGEDMAPVTATLGIGGLVLLLWGIIPPVVVSGRAFHVFEHGFVHASGASTTVLPDEHFQEIWASAVDHYTNGVYQGTSHDLRLVGADGRTRIDINERYMHDDSDLVERVHAKCAKIMLDRYGLLLGLGAPVAFGPLALSTEGIHRGGEVLEWSGVGSIGLDQGVLRIEKRGKMFAWAKFPVDRIPNFRFFLAVALSMSEK</sequence>
<dbReference type="AlphaFoldDB" id="A0A7K0CQJ4"/>
<dbReference type="Pfam" id="PF20226">
    <property type="entry name" value="DUF6585"/>
    <property type="match status" value="1"/>
</dbReference>
<feature type="transmembrane region" description="Helical" evidence="1">
    <location>
        <begin position="58"/>
        <end position="75"/>
    </location>
</feature>
<name>A0A7K0CQJ4_9ACTN</name>
<dbReference type="RefSeq" id="WP_153456411.1">
    <property type="nucleotide sequence ID" value="NZ_WEGJ01000036.1"/>
</dbReference>
<protein>
    <submittedName>
        <fullName evidence="2">Uncharacterized protein</fullName>
    </submittedName>
</protein>
<keyword evidence="1" id="KW-1133">Transmembrane helix</keyword>
<feature type="transmembrane region" description="Helical" evidence="1">
    <location>
        <begin position="34"/>
        <end position="51"/>
    </location>
</feature>
<comment type="caution">
    <text evidence="2">The sequence shown here is derived from an EMBL/GenBank/DDBJ whole genome shotgun (WGS) entry which is preliminary data.</text>
</comment>
<evidence type="ECO:0000313" key="2">
    <source>
        <dbReference type="EMBL" id="MQY15593.1"/>
    </source>
</evidence>
<evidence type="ECO:0000313" key="3">
    <source>
        <dbReference type="Proteomes" id="UP000466345"/>
    </source>
</evidence>
<dbReference type="OrthoDB" id="4832786at2"/>
<proteinExistence type="predicted"/>
<gene>
    <name evidence="2" type="ORF">SRB5_57770</name>
</gene>